<proteinExistence type="inferred from homology"/>
<sequence>MTTTPFTVHSGRAMVLRRDDIDTDQIIPAEFCKRLTKHGYEDGLFAGWRGEPGFPLDQPHLRSATVLVAGSNFGTGSSREHAVWALRDWGFRAVVAVSFGDIFRRNAFTNGLLPVCLSKEDVAALSDAVEADPAMPVTIDLLERELRTPGTSRSFDVDERARHLLVNGLDEIGLTEQQEQHIARYELTRRPWFPSLRPGCLSGGRWQAAR</sequence>
<keyword evidence="13" id="KW-1185">Reference proteome</keyword>
<evidence type="ECO:0000256" key="9">
    <source>
        <dbReference type="ARBA" id="ARBA00023304"/>
    </source>
</evidence>
<dbReference type="InterPro" id="IPR004431">
    <property type="entry name" value="3-IsopropMal_deHydase_ssu"/>
</dbReference>
<keyword evidence="9 10" id="KW-0100">Branched-chain amino acid biosynthesis</keyword>
<evidence type="ECO:0000256" key="5">
    <source>
        <dbReference type="ARBA" id="ARBA00011271"/>
    </source>
</evidence>
<keyword evidence="6 10" id="KW-0432">Leucine biosynthesis</keyword>
<dbReference type="InterPro" id="IPR033940">
    <property type="entry name" value="IPMI_Swivel"/>
</dbReference>
<dbReference type="InterPro" id="IPR000573">
    <property type="entry name" value="AconitaseA/IPMdHydase_ssu_swvl"/>
</dbReference>
<comment type="function">
    <text evidence="2 10">Catalyzes the isomerization between 2-isopropylmalate and 3-isopropylmalate, via the formation of 2-isopropylmaleate.</text>
</comment>
<comment type="catalytic activity">
    <reaction evidence="1 10">
        <text>(2R,3S)-3-isopropylmalate = (2S)-2-isopropylmalate</text>
        <dbReference type="Rhea" id="RHEA:32287"/>
        <dbReference type="ChEBI" id="CHEBI:1178"/>
        <dbReference type="ChEBI" id="CHEBI:35121"/>
        <dbReference type="EC" id="4.2.1.33"/>
    </reaction>
</comment>
<keyword evidence="8 10" id="KW-0456">Lyase</keyword>
<dbReference type="NCBIfam" id="TIGR00171">
    <property type="entry name" value="leuD"/>
    <property type="match status" value="1"/>
</dbReference>
<dbReference type="FunFam" id="3.20.19.10:FF:000003">
    <property type="entry name" value="3-isopropylmalate dehydratase small subunit"/>
    <property type="match status" value="1"/>
</dbReference>
<dbReference type="Pfam" id="PF00694">
    <property type="entry name" value="Aconitase_C"/>
    <property type="match status" value="1"/>
</dbReference>
<feature type="domain" description="Aconitase A/isopropylmalate dehydratase small subunit swivel" evidence="11">
    <location>
        <begin position="6"/>
        <end position="119"/>
    </location>
</feature>
<evidence type="ECO:0000259" key="11">
    <source>
        <dbReference type="Pfam" id="PF00694"/>
    </source>
</evidence>
<organism evidence="12 13">
    <name type="scientific">Lentzea fradiae</name>
    <dbReference type="NCBI Taxonomy" id="200378"/>
    <lineage>
        <taxon>Bacteria</taxon>
        <taxon>Bacillati</taxon>
        <taxon>Actinomycetota</taxon>
        <taxon>Actinomycetes</taxon>
        <taxon>Pseudonocardiales</taxon>
        <taxon>Pseudonocardiaceae</taxon>
        <taxon>Lentzea</taxon>
    </lineage>
</organism>
<evidence type="ECO:0000256" key="2">
    <source>
        <dbReference type="ARBA" id="ARBA00002695"/>
    </source>
</evidence>
<dbReference type="GO" id="GO:0003861">
    <property type="term" value="F:3-isopropylmalate dehydratase activity"/>
    <property type="evidence" value="ECO:0007669"/>
    <property type="project" value="UniProtKB-UniRule"/>
</dbReference>
<reference evidence="13" key="1">
    <citation type="submission" date="2016-10" db="EMBL/GenBank/DDBJ databases">
        <authorList>
            <person name="Varghese N."/>
            <person name="Submissions S."/>
        </authorList>
    </citation>
    <scope>NUCLEOTIDE SEQUENCE [LARGE SCALE GENOMIC DNA]</scope>
    <source>
        <strain evidence="13">CGMCC 4.3506</strain>
    </source>
</reference>
<dbReference type="InterPro" id="IPR050075">
    <property type="entry name" value="LeuD"/>
</dbReference>
<dbReference type="GO" id="GO:0009098">
    <property type="term" value="P:L-leucine biosynthetic process"/>
    <property type="evidence" value="ECO:0007669"/>
    <property type="project" value="UniProtKB-UniRule"/>
</dbReference>
<dbReference type="STRING" id="200378.SAMN05216553_109248"/>
<evidence type="ECO:0000256" key="3">
    <source>
        <dbReference type="ARBA" id="ARBA00004729"/>
    </source>
</evidence>
<dbReference type="GO" id="GO:0009316">
    <property type="term" value="C:3-isopropylmalate dehydratase complex"/>
    <property type="evidence" value="ECO:0007669"/>
    <property type="project" value="InterPro"/>
</dbReference>
<dbReference type="InterPro" id="IPR015928">
    <property type="entry name" value="Aconitase/3IPM_dehydase_swvl"/>
</dbReference>
<dbReference type="RefSeq" id="WP_218133842.1">
    <property type="nucleotide sequence ID" value="NZ_FNCC01000009.1"/>
</dbReference>
<dbReference type="PANTHER" id="PTHR43345">
    <property type="entry name" value="3-ISOPROPYLMALATE DEHYDRATASE SMALL SUBUNIT 2-RELATED-RELATED"/>
    <property type="match status" value="1"/>
</dbReference>
<evidence type="ECO:0000256" key="1">
    <source>
        <dbReference type="ARBA" id="ARBA00000491"/>
    </source>
</evidence>
<evidence type="ECO:0000256" key="10">
    <source>
        <dbReference type="HAMAP-Rule" id="MF_01031"/>
    </source>
</evidence>
<gene>
    <name evidence="10" type="primary">leuD</name>
    <name evidence="12" type="ORF">SAMN05216553_109248</name>
</gene>
<evidence type="ECO:0000256" key="4">
    <source>
        <dbReference type="ARBA" id="ARBA00009845"/>
    </source>
</evidence>
<comment type="subunit">
    <text evidence="5 10">Heterodimer of LeuC and LeuD.</text>
</comment>
<accession>A0A1G7VJ68</accession>
<evidence type="ECO:0000313" key="13">
    <source>
        <dbReference type="Proteomes" id="UP000199623"/>
    </source>
</evidence>
<dbReference type="UniPathway" id="UPA00048">
    <property type="reaction ID" value="UER00071"/>
</dbReference>
<evidence type="ECO:0000256" key="6">
    <source>
        <dbReference type="ARBA" id="ARBA00022430"/>
    </source>
</evidence>
<dbReference type="PANTHER" id="PTHR43345:SF5">
    <property type="entry name" value="3-ISOPROPYLMALATE DEHYDRATASE SMALL SUBUNIT"/>
    <property type="match status" value="1"/>
</dbReference>
<comment type="pathway">
    <text evidence="3 10">Amino-acid biosynthesis; L-leucine biosynthesis; L-leucine from 3-methyl-2-oxobutanoate: step 2/4.</text>
</comment>
<dbReference type="Gene3D" id="3.20.19.10">
    <property type="entry name" value="Aconitase, domain 4"/>
    <property type="match status" value="1"/>
</dbReference>
<dbReference type="Proteomes" id="UP000199623">
    <property type="component" value="Unassembled WGS sequence"/>
</dbReference>
<keyword evidence="7 10" id="KW-0028">Amino-acid biosynthesis</keyword>
<dbReference type="NCBIfam" id="NF002458">
    <property type="entry name" value="PRK01641.1"/>
    <property type="match status" value="1"/>
</dbReference>
<evidence type="ECO:0000256" key="7">
    <source>
        <dbReference type="ARBA" id="ARBA00022605"/>
    </source>
</evidence>
<dbReference type="HAMAP" id="MF_01031">
    <property type="entry name" value="LeuD_type1"/>
    <property type="match status" value="1"/>
</dbReference>
<dbReference type="CDD" id="cd01577">
    <property type="entry name" value="IPMI_Swivel"/>
    <property type="match status" value="1"/>
</dbReference>
<comment type="similarity">
    <text evidence="4 10">Belongs to the LeuD family. LeuD type 1 subfamily.</text>
</comment>
<dbReference type="EMBL" id="FNCC01000009">
    <property type="protein sequence ID" value="SDG59449.1"/>
    <property type="molecule type" value="Genomic_DNA"/>
</dbReference>
<evidence type="ECO:0000313" key="12">
    <source>
        <dbReference type="EMBL" id="SDG59449.1"/>
    </source>
</evidence>
<dbReference type="EC" id="4.2.1.33" evidence="10"/>
<dbReference type="SUPFAM" id="SSF52016">
    <property type="entry name" value="LeuD/IlvD-like"/>
    <property type="match status" value="1"/>
</dbReference>
<evidence type="ECO:0000256" key="8">
    <source>
        <dbReference type="ARBA" id="ARBA00023239"/>
    </source>
</evidence>
<dbReference type="AlphaFoldDB" id="A0A1G7VJ68"/>
<protein>
    <recommendedName>
        <fullName evidence="10">3-isopropylmalate dehydratase small subunit</fullName>
        <ecNumber evidence="10">4.2.1.33</ecNumber>
    </recommendedName>
    <alternativeName>
        <fullName evidence="10">Alpha-IPM isomerase</fullName>
        <shortName evidence="10">IPMI</shortName>
    </alternativeName>
    <alternativeName>
        <fullName evidence="10">Isopropylmalate isomerase</fullName>
    </alternativeName>
</protein>
<name>A0A1G7VJ68_9PSEU</name>